<dbReference type="GO" id="GO:0005730">
    <property type="term" value="C:nucleolus"/>
    <property type="evidence" value="ECO:0007669"/>
    <property type="project" value="TreeGrafter"/>
</dbReference>
<evidence type="ECO:0000313" key="2">
    <source>
        <dbReference type="EMBL" id="KAF9450156.1"/>
    </source>
</evidence>
<reference evidence="2" key="1">
    <citation type="submission" date="2020-11" db="EMBL/GenBank/DDBJ databases">
        <authorList>
            <consortium name="DOE Joint Genome Institute"/>
            <person name="Ahrendt S."/>
            <person name="Riley R."/>
            <person name="Andreopoulos W."/>
            <person name="Labutti K."/>
            <person name="Pangilinan J."/>
            <person name="Ruiz-Duenas F.J."/>
            <person name="Barrasa J.M."/>
            <person name="Sanchez-Garcia M."/>
            <person name="Camarero S."/>
            <person name="Miyauchi S."/>
            <person name="Serrano A."/>
            <person name="Linde D."/>
            <person name="Babiker R."/>
            <person name="Drula E."/>
            <person name="Ayuso-Fernandez I."/>
            <person name="Pacheco R."/>
            <person name="Padilla G."/>
            <person name="Ferreira P."/>
            <person name="Barriuso J."/>
            <person name="Kellner H."/>
            <person name="Castanera R."/>
            <person name="Alfaro M."/>
            <person name="Ramirez L."/>
            <person name="Pisabarro A.G."/>
            <person name="Kuo A."/>
            <person name="Tritt A."/>
            <person name="Lipzen A."/>
            <person name="He G."/>
            <person name="Yan M."/>
            <person name="Ng V."/>
            <person name="Cullen D."/>
            <person name="Martin F."/>
            <person name="Rosso M.-N."/>
            <person name="Henrissat B."/>
            <person name="Hibbett D."/>
            <person name="Martinez A.T."/>
            <person name="Grigoriev I.V."/>
        </authorList>
    </citation>
    <scope>NUCLEOTIDE SEQUENCE</scope>
    <source>
        <strain evidence="2">MF-IS2</strain>
    </source>
</reference>
<evidence type="ECO:0000313" key="3">
    <source>
        <dbReference type="Proteomes" id="UP000807342"/>
    </source>
</evidence>
<sequence>MAAINEPFLLSSYSVIQRSKIKNQRRQTGVYASYQKPSSNSDGFVSVAAQADGVHVVDVATLHPIISHTLGPSTTFACAPLTQHQSSKNTHTTYAVIASSPDVETECQGKTIWKWIENLSGPLTDRSSSSSKNQHETLVPHLVLGLYDCDELPERILAISPSGDISLLTTALHLKTTHPASGDQNEVLSAHVFPRSSCSFLGSRSEGAAVVLVIARGDAIQVEVYSVDGEDLISSVIVNEVPLSSKETATTSCSSSGILNIITHPGLWHTFSLTPSSLSAISMPIQLTQLSFITSATPSSPSKKPQSNSQKQSSKTTLHPTPSLLALTSSHVLFASPTPQNEIALLLWDTQYSVLLASYILHLPSSLIPYASSLTLTLLAPGASGVGITAGSQQAILVISQSISEVDGKTPIKSSVYVVPYNVPARSTLANAIGRANASARWVIDGGSATATGGEEESPQDVARAKLVSGMQTALEQNRPQAANALFMEWEKREQEKVRFRGLNYLGDGIEKLGYAFVKDVLKVVIQPQKPPNPLYSSEVVRHLVEKGVVRSAMLEGGLLASLRIRNDWVCLQSIDLALRYVPDLSENELIETLNIIANNTSPTSADPNAMQVDPTPSNPTPTLQEFLATLLRYRVFTTPQLILAFRLYLRTPEAITAIAQILDEWMRKVQAQEVKLLPSKKDVVKNEHGALVIKEDAAKPKAASDLPSIDKILNFLQSLLDASFLTLLQHPPAHKILKNLKAHIEPEIAAFSQTEQIRGLVEGFARAHVKAVKSAEEGKAKDTKNTGQEGSKKDWRQRRREAHEQVGMAVGAYQLEELVL</sequence>
<gene>
    <name evidence="2" type="ORF">P691DRAFT_665850</name>
</gene>
<name>A0A9P6C311_9AGAR</name>
<dbReference type="EMBL" id="MU151111">
    <property type="protein sequence ID" value="KAF9450156.1"/>
    <property type="molecule type" value="Genomic_DNA"/>
</dbReference>
<feature type="compositionally biased region" description="Basic and acidic residues" evidence="1">
    <location>
        <begin position="774"/>
        <end position="795"/>
    </location>
</feature>
<dbReference type="GO" id="GO:0030490">
    <property type="term" value="P:maturation of SSU-rRNA"/>
    <property type="evidence" value="ECO:0007669"/>
    <property type="project" value="InterPro"/>
</dbReference>
<feature type="region of interest" description="Disordered" evidence="1">
    <location>
        <begin position="773"/>
        <end position="803"/>
    </location>
</feature>
<dbReference type="AlphaFoldDB" id="A0A9P6C311"/>
<protein>
    <submittedName>
        <fullName evidence="2">Uncharacterized protein</fullName>
    </submittedName>
</protein>
<dbReference type="OrthoDB" id="4349954at2759"/>
<organism evidence="2 3">
    <name type="scientific">Macrolepiota fuliginosa MF-IS2</name>
    <dbReference type="NCBI Taxonomy" id="1400762"/>
    <lineage>
        <taxon>Eukaryota</taxon>
        <taxon>Fungi</taxon>
        <taxon>Dikarya</taxon>
        <taxon>Basidiomycota</taxon>
        <taxon>Agaricomycotina</taxon>
        <taxon>Agaricomycetes</taxon>
        <taxon>Agaricomycetidae</taxon>
        <taxon>Agaricales</taxon>
        <taxon>Agaricineae</taxon>
        <taxon>Agaricaceae</taxon>
        <taxon>Macrolepiota</taxon>
    </lineage>
</organism>
<dbReference type="GO" id="GO:0003723">
    <property type="term" value="F:RNA binding"/>
    <property type="evidence" value="ECO:0007669"/>
    <property type="project" value="TreeGrafter"/>
</dbReference>
<evidence type="ECO:0000256" key="1">
    <source>
        <dbReference type="SAM" id="MobiDB-lite"/>
    </source>
</evidence>
<keyword evidence="3" id="KW-1185">Reference proteome</keyword>
<feature type="region of interest" description="Disordered" evidence="1">
    <location>
        <begin position="296"/>
        <end position="319"/>
    </location>
</feature>
<dbReference type="PANTHER" id="PTHR15633:SF2">
    <property type="entry name" value="NUCLEOLAR PROTEIN 11"/>
    <property type="match status" value="1"/>
</dbReference>
<accession>A0A9P6C311</accession>
<dbReference type="PANTHER" id="PTHR15633">
    <property type="entry name" value="NUCLEOLAR PROTEIN 11"/>
    <property type="match status" value="1"/>
</dbReference>
<feature type="compositionally biased region" description="Low complexity" evidence="1">
    <location>
        <begin position="296"/>
        <end position="317"/>
    </location>
</feature>
<dbReference type="InterPro" id="IPR042859">
    <property type="entry name" value="NOL11"/>
</dbReference>
<comment type="caution">
    <text evidence="2">The sequence shown here is derived from an EMBL/GenBank/DDBJ whole genome shotgun (WGS) entry which is preliminary data.</text>
</comment>
<proteinExistence type="predicted"/>
<dbReference type="Proteomes" id="UP000807342">
    <property type="component" value="Unassembled WGS sequence"/>
</dbReference>